<dbReference type="InterPro" id="IPR011011">
    <property type="entry name" value="Znf_FYVE_PHD"/>
</dbReference>
<evidence type="ECO:0000259" key="5">
    <source>
        <dbReference type="PROSITE" id="PS50016"/>
    </source>
</evidence>
<feature type="domain" description="PHD-type" evidence="5">
    <location>
        <begin position="22"/>
        <end position="72"/>
    </location>
</feature>
<dbReference type="PANTHER" id="PTHR47162:SF8">
    <property type="entry name" value="METHYL-CPG-BINDING DOMAIN-CONTAINING PROTEIN 9"/>
    <property type="match status" value="1"/>
</dbReference>
<keyword evidence="3" id="KW-0862">Zinc</keyword>
<sequence>MNEDIGNIEVAAREISEASWDEGFCKVCGIDENNKKVLLCDTSDAEYHTYCLRPTLAKVPKGNWFCSFCGSKDMLQDAHLNPTFSVHEHGKKAKRDFMNFIRNEIVDLAVAMREKDYWELSFEGVSLVFFFC</sequence>
<evidence type="ECO:0000313" key="7">
    <source>
        <dbReference type="Proteomes" id="UP001293254"/>
    </source>
</evidence>
<dbReference type="Gene3D" id="3.30.40.10">
    <property type="entry name" value="Zinc/RING finger domain, C3HC4 (zinc finger)"/>
    <property type="match status" value="1"/>
</dbReference>
<reference evidence="6" key="1">
    <citation type="submission" date="2020-06" db="EMBL/GenBank/DDBJ databases">
        <authorList>
            <person name="Li T."/>
            <person name="Hu X."/>
            <person name="Zhang T."/>
            <person name="Song X."/>
            <person name="Zhang H."/>
            <person name="Dai N."/>
            <person name="Sheng W."/>
            <person name="Hou X."/>
            <person name="Wei L."/>
        </authorList>
    </citation>
    <scope>NUCLEOTIDE SEQUENCE</scope>
    <source>
        <strain evidence="6">3651</strain>
        <tissue evidence="6">Leaf</tissue>
    </source>
</reference>
<evidence type="ECO:0000256" key="4">
    <source>
        <dbReference type="PROSITE-ProRule" id="PRU00146"/>
    </source>
</evidence>
<dbReference type="EMBL" id="JACGWO010000009">
    <property type="protein sequence ID" value="KAK4417751.1"/>
    <property type="molecule type" value="Genomic_DNA"/>
</dbReference>
<keyword evidence="1" id="KW-0479">Metal-binding</keyword>
<evidence type="ECO:0000256" key="1">
    <source>
        <dbReference type="ARBA" id="ARBA00022723"/>
    </source>
</evidence>
<name>A0AAE1XUC2_9LAMI</name>
<gene>
    <name evidence="6" type="ORF">Salat_2187800</name>
</gene>
<dbReference type="InterPro" id="IPR019787">
    <property type="entry name" value="Znf_PHD-finger"/>
</dbReference>
<dbReference type="GO" id="GO:0008270">
    <property type="term" value="F:zinc ion binding"/>
    <property type="evidence" value="ECO:0007669"/>
    <property type="project" value="UniProtKB-KW"/>
</dbReference>
<proteinExistence type="predicted"/>
<keyword evidence="2 4" id="KW-0863">Zinc-finger</keyword>
<keyword evidence="7" id="KW-1185">Reference proteome</keyword>
<dbReference type="SMART" id="SM00249">
    <property type="entry name" value="PHD"/>
    <property type="match status" value="1"/>
</dbReference>
<dbReference type="PROSITE" id="PS50016">
    <property type="entry name" value="ZF_PHD_2"/>
    <property type="match status" value="1"/>
</dbReference>
<reference evidence="6" key="2">
    <citation type="journal article" date="2024" name="Plant">
        <title>Genomic evolution and insights into agronomic trait innovations of Sesamum species.</title>
        <authorList>
            <person name="Miao H."/>
            <person name="Wang L."/>
            <person name="Qu L."/>
            <person name="Liu H."/>
            <person name="Sun Y."/>
            <person name="Le M."/>
            <person name="Wang Q."/>
            <person name="Wei S."/>
            <person name="Zheng Y."/>
            <person name="Lin W."/>
            <person name="Duan Y."/>
            <person name="Cao H."/>
            <person name="Xiong S."/>
            <person name="Wang X."/>
            <person name="Wei L."/>
            <person name="Li C."/>
            <person name="Ma Q."/>
            <person name="Ju M."/>
            <person name="Zhao R."/>
            <person name="Li G."/>
            <person name="Mu C."/>
            <person name="Tian Q."/>
            <person name="Mei H."/>
            <person name="Zhang T."/>
            <person name="Gao T."/>
            <person name="Zhang H."/>
        </authorList>
    </citation>
    <scope>NUCLEOTIDE SEQUENCE</scope>
    <source>
        <strain evidence="6">3651</strain>
    </source>
</reference>
<dbReference type="Pfam" id="PF00628">
    <property type="entry name" value="PHD"/>
    <property type="match status" value="1"/>
</dbReference>
<dbReference type="PANTHER" id="PTHR47162">
    <property type="entry name" value="OS02G0192300 PROTEIN"/>
    <property type="match status" value="1"/>
</dbReference>
<organism evidence="6 7">
    <name type="scientific">Sesamum alatum</name>
    <dbReference type="NCBI Taxonomy" id="300844"/>
    <lineage>
        <taxon>Eukaryota</taxon>
        <taxon>Viridiplantae</taxon>
        <taxon>Streptophyta</taxon>
        <taxon>Embryophyta</taxon>
        <taxon>Tracheophyta</taxon>
        <taxon>Spermatophyta</taxon>
        <taxon>Magnoliopsida</taxon>
        <taxon>eudicotyledons</taxon>
        <taxon>Gunneridae</taxon>
        <taxon>Pentapetalae</taxon>
        <taxon>asterids</taxon>
        <taxon>lamiids</taxon>
        <taxon>Lamiales</taxon>
        <taxon>Pedaliaceae</taxon>
        <taxon>Sesamum</taxon>
    </lineage>
</organism>
<dbReference type="InterPro" id="IPR001965">
    <property type="entry name" value="Znf_PHD"/>
</dbReference>
<protein>
    <submittedName>
        <fullName evidence="6">Methyl-CpG-binding domain-containing protein 9</fullName>
    </submittedName>
</protein>
<accession>A0AAE1XUC2</accession>
<dbReference type="AlphaFoldDB" id="A0AAE1XUC2"/>
<evidence type="ECO:0000313" key="6">
    <source>
        <dbReference type="EMBL" id="KAK4417751.1"/>
    </source>
</evidence>
<dbReference type="SUPFAM" id="SSF57903">
    <property type="entry name" value="FYVE/PHD zinc finger"/>
    <property type="match status" value="1"/>
</dbReference>
<dbReference type="InterPro" id="IPR013083">
    <property type="entry name" value="Znf_RING/FYVE/PHD"/>
</dbReference>
<evidence type="ECO:0000256" key="2">
    <source>
        <dbReference type="ARBA" id="ARBA00022771"/>
    </source>
</evidence>
<evidence type="ECO:0000256" key="3">
    <source>
        <dbReference type="ARBA" id="ARBA00022833"/>
    </source>
</evidence>
<dbReference type="Proteomes" id="UP001293254">
    <property type="component" value="Unassembled WGS sequence"/>
</dbReference>
<comment type="caution">
    <text evidence="6">The sequence shown here is derived from an EMBL/GenBank/DDBJ whole genome shotgun (WGS) entry which is preliminary data.</text>
</comment>